<evidence type="ECO:0000256" key="4">
    <source>
        <dbReference type="ARBA" id="ARBA00022771"/>
    </source>
</evidence>
<sequence>MVFVSEHDAFCSICGQDVRSEDRPYSHYIEKHWACFECNGHAFETRDELHEHCEASHPYCKPCKQVFNTQQDLDAHLRLSRIHLRPTYECPMPECHQRFVSRGAVILHLEAGKCASGITRIMIDRLVPMFDLHHDFINPRCIFTAPDGGIELRNSTTFAPPDNAWNGRGLECHLCRREFRYPTQLDQHLASPRHAKTAEKLYHCLNPYCRTAKTTLSGVLQHLETGRCNFNNFGLLDEEMDTLVVTLAGVLRFYGRSQLTPSDASIPLAECFRMIHSHVRDLTEV</sequence>
<feature type="domain" description="C2H2-type" evidence="8">
    <location>
        <begin position="170"/>
        <end position="199"/>
    </location>
</feature>
<gene>
    <name evidence="9" type="ORF">CALVIDRAFT_600285</name>
</gene>
<dbReference type="SMART" id="SM00355">
    <property type="entry name" value="ZnF_C2H2"/>
    <property type="match status" value="5"/>
</dbReference>
<evidence type="ECO:0000256" key="1">
    <source>
        <dbReference type="ARBA" id="ARBA00004123"/>
    </source>
</evidence>
<dbReference type="Pfam" id="PF12874">
    <property type="entry name" value="zf-met"/>
    <property type="match status" value="2"/>
</dbReference>
<dbReference type="SUPFAM" id="SSF57667">
    <property type="entry name" value="beta-beta-alpha zinc fingers"/>
    <property type="match status" value="1"/>
</dbReference>
<comment type="subcellular location">
    <subcellularLocation>
        <location evidence="1">Nucleus</location>
    </subcellularLocation>
</comment>
<dbReference type="PROSITE" id="PS00028">
    <property type="entry name" value="ZINC_FINGER_C2H2_1"/>
    <property type="match status" value="1"/>
</dbReference>
<organism evidence="9 10">
    <name type="scientific">Calocera viscosa (strain TUFC12733)</name>
    <dbReference type="NCBI Taxonomy" id="1330018"/>
    <lineage>
        <taxon>Eukaryota</taxon>
        <taxon>Fungi</taxon>
        <taxon>Dikarya</taxon>
        <taxon>Basidiomycota</taxon>
        <taxon>Agaricomycotina</taxon>
        <taxon>Dacrymycetes</taxon>
        <taxon>Dacrymycetales</taxon>
        <taxon>Dacrymycetaceae</taxon>
        <taxon>Calocera</taxon>
    </lineage>
</organism>
<dbReference type="AlphaFoldDB" id="A0A167JYB2"/>
<evidence type="ECO:0000259" key="8">
    <source>
        <dbReference type="PROSITE" id="PS50157"/>
    </source>
</evidence>
<dbReference type="Proteomes" id="UP000076738">
    <property type="component" value="Unassembled WGS sequence"/>
</dbReference>
<dbReference type="OrthoDB" id="6077919at2759"/>
<dbReference type="InterPro" id="IPR050888">
    <property type="entry name" value="ZnF_C2H2-type_TF"/>
</dbReference>
<dbReference type="Gene3D" id="3.30.160.60">
    <property type="entry name" value="Classic Zinc Finger"/>
    <property type="match status" value="1"/>
</dbReference>
<keyword evidence="4 7" id="KW-0863">Zinc-finger</keyword>
<dbReference type="PANTHER" id="PTHR24406">
    <property type="entry name" value="TRANSCRIPTIONAL REPRESSOR CTCFL-RELATED"/>
    <property type="match status" value="1"/>
</dbReference>
<dbReference type="InterPro" id="IPR036236">
    <property type="entry name" value="Znf_C2H2_sf"/>
</dbReference>
<keyword evidence="10" id="KW-1185">Reference proteome</keyword>
<keyword evidence="6" id="KW-0539">Nucleus</keyword>
<evidence type="ECO:0000256" key="2">
    <source>
        <dbReference type="ARBA" id="ARBA00022723"/>
    </source>
</evidence>
<evidence type="ECO:0000313" key="10">
    <source>
        <dbReference type="Proteomes" id="UP000076738"/>
    </source>
</evidence>
<reference evidence="9 10" key="1">
    <citation type="journal article" date="2016" name="Mol. Biol. Evol.">
        <title>Comparative Genomics of Early-Diverging Mushroom-Forming Fungi Provides Insights into the Origins of Lignocellulose Decay Capabilities.</title>
        <authorList>
            <person name="Nagy L.G."/>
            <person name="Riley R."/>
            <person name="Tritt A."/>
            <person name="Adam C."/>
            <person name="Daum C."/>
            <person name="Floudas D."/>
            <person name="Sun H."/>
            <person name="Yadav J.S."/>
            <person name="Pangilinan J."/>
            <person name="Larsson K.H."/>
            <person name="Matsuura K."/>
            <person name="Barry K."/>
            <person name="Labutti K."/>
            <person name="Kuo R."/>
            <person name="Ohm R.A."/>
            <person name="Bhattacharya S.S."/>
            <person name="Shirouzu T."/>
            <person name="Yoshinaga Y."/>
            <person name="Martin F.M."/>
            <person name="Grigoriev I.V."/>
            <person name="Hibbett D.S."/>
        </authorList>
    </citation>
    <scope>NUCLEOTIDE SEQUENCE [LARGE SCALE GENOMIC DNA]</scope>
    <source>
        <strain evidence="9 10">TUFC12733</strain>
    </source>
</reference>
<evidence type="ECO:0000256" key="7">
    <source>
        <dbReference type="PROSITE-ProRule" id="PRU00042"/>
    </source>
</evidence>
<evidence type="ECO:0000256" key="5">
    <source>
        <dbReference type="ARBA" id="ARBA00022833"/>
    </source>
</evidence>
<keyword evidence="5" id="KW-0862">Zinc</keyword>
<protein>
    <recommendedName>
        <fullName evidence="8">C2H2-type domain-containing protein</fullName>
    </recommendedName>
</protein>
<dbReference type="InterPro" id="IPR013087">
    <property type="entry name" value="Znf_C2H2_type"/>
</dbReference>
<keyword evidence="3" id="KW-0677">Repeat</keyword>
<evidence type="ECO:0000256" key="6">
    <source>
        <dbReference type="ARBA" id="ARBA00023242"/>
    </source>
</evidence>
<dbReference type="STRING" id="1330018.A0A167JYB2"/>
<evidence type="ECO:0000313" key="9">
    <source>
        <dbReference type="EMBL" id="KZO94065.1"/>
    </source>
</evidence>
<keyword evidence="2" id="KW-0479">Metal-binding</keyword>
<evidence type="ECO:0000256" key="3">
    <source>
        <dbReference type="ARBA" id="ARBA00022737"/>
    </source>
</evidence>
<name>A0A167JYB2_CALVF</name>
<dbReference type="GO" id="GO:0005634">
    <property type="term" value="C:nucleus"/>
    <property type="evidence" value="ECO:0007669"/>
    <property type="project" value="UniProtKB-SubCell"/>
</dbReference>
<proteinExistence type="predicted"/>
<accession>A0A167JYB2</accession>
<dbReference type="GO" id="GO:0008270">
    <property type="term" value="F:zinc ion binding"/>
    <property type="evidence" value="ECO:0007669"/>
    <property type="project" value="UniProtKB-KW"/>
</dbReference>
<dbReference type="EMBL" id="KV417297">
    <property type="protein sequence ID" value="KZO94065.1"/>
    <property type="molecule type" value="Genomic_DNA"/>
</dbReference>
<dbReference type="PROSITE" id="PS50157">
    <property type="entry name" value="ZINC_FINGER_C2H2_2"/>
    <property type="match status" value="1"/>
</dbReference>